<dbReference type="PANTHER" id="PTHR48448">
    <property type="entry name" value="MUTL PROTEIN ISOFORM 1"/>
    <property type="match status" value="1"/>
</dbReference>
<dbReference type="EMBL" id="CM000786">
    <property type="protein sequence ID" value="AQK44669.1"/>
    <property type="molecule type" value="Genomic_DNA"/>
</dbReference>
<evidence type="ECO:0000313" key="1">
    <source>
        <dbReference type="EMBL" id="AQK44669.1"/>
    </source>
</evidence>
<reference evidence="1" key="1">
    <citation type="submission" date="2015-12" db="EMBL/GenBank/DDBJ databases">
        <title>Update maize B73 reference genome by single molecule sequencing technologies.</title>
        <authorList>
            <consortium name="Maize Genome Sequencing Project"/>
            <person name="Ware D."/>
        </authorList>
    </citation>
    <scope>NUCLEOTIDE SEQUENCE</scope>
    <source>
        <tissue evidence="1">Seedling</tissue>
    </source>
</reference>
<sequence length="217" mass="24727">MERGMLGLSGGMVEGNRAWEKVRRKKTCRRELVHGCFFSIRELPTYPLEMRLRGKMHAHPGSPYVFGLAEVDHDVEFPDPMPVVAPNNTFSLLCSWNGRRNHMTHISQITLRINICLIYKQGHHAGVNSVKVGSCGESAVGSPLSGLTVHLFKNFYARYIRDLLLNPPSFEVAAAIQVLVQPRSYDFEGPKRTDYGGPSRLYQKLYDIQRRRLILRM</sequence>
<accession>A0A1D6J9U5</accession>
<dbReference type="InterPro" id="IPR053276">
    <property type="entry name" value="MtDNA_mismatch_repair_MutS"/>
</dbReference>
<dbReference type="AlphaFoldDB" id="A0A1D6J9U5"/>
<gene>
    <name evidence="1" type="ORF">ZEAMMB73_Zm00001d025816</name>
</gene>
<name>A0A1D6J9U5_MAIZE</name>
<proteinExistence type="predicted"/>
<protein>
    <submittedName>
        <fullName evidence="1">DNA mismatch repair protein</fullName>
    </submittedName>
</protein>
<organism evidence="1">
    <name type="scientific">Zea mays</name>
    <name type="common">Maize</name>
    <dbReference type="NCBI Taxonomy" id="4577"/>
    <lineage>
        <taxon>Eukaryota</taxon>
        <taxon>Viridiplantae</taxon>
        <taxon>Streptophyta</taxon>
        <taxon>Embryophyta</taxon>
        <taxon>Tracheophyta</taxon>
        <taxon>Spermatophyta</taxon>
        <taxon>Magnoliopsida</taxon>
        <taxon>Liliopsida</taxon>
        <taxon>Poales</taxon>
        <taxon>Poaceae</taxon>
        <taxon>PACMAD clade</taxon>
        <taxon>Panicoideae</taxon>
        <taxon>Andropogonodae</taxon>
        <taxon>Andropogoneae</taxon>
        <taxon>Tripsacinae</taxon>
        <taxon>Zea</taxon>
    </lineage>
</organism>
<dbReference type="PANTHER" id="PTHR48448:SF1">
    <property type="entry name" value="MUTL PROTEIN ISOFORM 1"/>
    <property type="match status" value="1"/>
</dbReference>